<dbReference type="EMBL" id="AVOT02008772">
    <property type="protein sequence ID" value="MBW0486689.1"/>
    <property type="molecule type" value="Genomic_DNA"/>
</dbReference>
<keyword evidence="3" id="KW-1185">Reference proteome</keyword>
<reference evidence="2" key="1">
    <citation type="submission" date="2021-03" db="EMBL/GenBank/DDBJ databases">
        <title>Draft genome sequence of rust myrtle Austropuccinia psidii MF-1, a brazilian biotype.</title>
        <authorList>
            <person name="Quecine M.C."/>
            <person name="Pachon D.M.R."/>
            <person name="Bonatelli M.L."/>
            <person name="Correr F.H."/>
            <person name="Franceschini L.M."/>
            <person name="Leite T.F."/>
            <person name="Margarido G.R.A."/>
            <person name="Almeida C.A."/>
            <person name="Ferrarezi J.A."/>
            <person name="Labate C.A."/>
        </authorList>
    </citation>
    <scope>NUCLEOTIDE SEQUENCE</scope>
    <source>
        <strain evidence="2">MF-1</strain>
    </source>
</reference>
<sequence>MWERSCETAARCIAGAKEYNKQRWDKSHMEPDFNEGDQALVSTLNFIKLKGPKKMRDTFLGPFNIIQLIGKNSVEVKLTQEFSRKYPVFLVTWLNHTSRQKKISSPPGRKISLHQK</sequence>
<protein>
    <recommendedName>
        <fullName evidence="1">Tf2-1-like SH3-like domain-containing protein</fullName>
    </recommendedName>
</protein>
<feature type="domain" description="Tf2-1-like SH3-like" evidence="1">
    <location>
        <begin position="47"/>
        <end position="95"/>
    </location>
</feature>
<proteinExistence type="predicted"/>
<comment type="caution">
    <text evidence="2">The sequence shown here is derived from an EMBL/GenBank/DDBJ whole genome shotgun (WGS) entry which is preliminary data.</text>
</comment>
<dbReference type="InterPro" id="IPR056924">
    <property type="entry name" value="SH3_Tf2-1"/>
</dbReference>
<accession>A0A9Q3CJW5</accession>
<gene>
    <name evidence="2" type="ORF">O181_026404</name>
</gene>
<dbReference type="Proteomes" id="UP000765509">
    <property type="component" value="Unassembled WGS sequence"/>
</dbReference>
<evidence type="ECO:0000313" key="2">
    <source>
        <dbReference type="EMBL" id="MBW0486689.1"/>
    </source>
</evidence>
<evidence type="ECO:0000313" key="3">
    <source>
        <dbReference type="Proteomes" id="UP000765509"/>
    </source>
</evidence>
<name>A0A9Q3CJW5_9BASI</name>
<dbReference type="AlphaFoldDB" id="A0A9Q3CJW5"/>
<organism evidence="2 3">
    <name type="scientific">Austropuccinia psidii MF-1</name>
    <dbReference type="NCBI Taxonomy" id="1389203"/>
    <lineage>
        <taxon>Eukaryota</taxon>
        <taxon>Fungi</taxon>
        <taxon>Dikarya</taxon>
        <taxon>Basidiomycota</taxon>
        <taxon>Pucciniomycotina</taxon>
        <taxon>Pucciniomycetes</taxon>
        <taxon>Pucciniales</taxon>
        <taxon>Sphaerophragmiaceae</taxon>
        <taxon>Austropuccinia</taxon>
    </lineage>
</organism>
<dbReference type="OrthoDB" id="3233705at2759"/>
<evidence type="ECO:0000259" key="1">
    <source>
        <dbReference type="Pfam" id="PF24626"/>
    </source>
</evidence>
<dbReference type="Pfam" id="PF24626">
    <property type="entry name" value="SH3_Tf2-1"/>
    <property type="match status" value="1"/>
</dbReference>